<name>J7IU66_DESMD</name>
<organism evidence="3 4">
    <name type="scientific">Desulfosporosinus meridiei (strain ATCC BAA-275 / DSM 13257 / KCTC 12902 / NCIMB 13706 / S10)</name>
    <dbReference type="NCBI Taxonomy" id="768704"/>
    <lineage>
        <taxon>Bacteria</taxon>
        <taxon>Bacillati</taxon>
        <taxon>Bacillota</taxon>
        <taxon>Clostridia</taxon>
        <taxon>Eubacteriales</taxon>
        <taxon>Desulfitobacteriaceae</taxon>
        <taxon>Desulfosporosinus</taxon>
    </lineage>
</organism>
<sequence>MIKDFSTVFWGYLPSTNGPYKVHEKVNAFIGPSGHGKTTIWDGLRLMLGASHFESKRTFSFYVHKKSNWAVVRVAFHNLPVNGVRPFEAARKFKDEVTACCRIYKNEQGSWARDYYLFDGEFHDLKDLHFNTKAYSEVALTVGKYLEDLEQCLGITKEFRNLMAMSPDTIREVVNASPHAIFHLIFDLKGTKDYKKRYDNSKQRLSEQEVSIERAEEEMKQAQSRFEETKQKAQKFRLYQAAEKEVNGTRLRLKKLEYFESQETLRSIEEGLIEVEEMGKAESDKVNKLTVKITAKQAEIDRLEDEYNRLDALEEQANNDIIRYTNDKTRQEPEVEKLGQQINRLKQIESQNMDDLDKLKDILTEGLEKKRLDYSQGQAELTQIKQKLSDLERNLLPYKEEAKKFRPILEVNQIPFIMLADAISVKPDMRKWQEAIEAYIGNNRYRIIVEPDNYLPAKKIQEKARYGARVSLPKSGKELPQRKDIPYSSIRSAINITYQGKVEGYLDRLNHVYLVETVEEGHALQARGIESITLEGLLQDNDGAIHMKYHTLCCGKLAIEEEKKRAKELLPKKESIVRELQDSVRNAQAELDEVKEAIKNQELLAKLPEMQQTYSLLQDGVEKLSILIEETAVKRTEAKKEKEEIRRKELVASEEKIKFTENKNQAVQKAADLSRRYKELQNKLDSHVFSVERTLAEVKALGLSDDDIAFIAYDVQGSAFMDPQGNLLTSKQMGNELNVLLLDKEKLYDSSVNEEVVRLVEAQEGQVEFLAKNLRTLKEDRSDLERTCDDLLFQFRGHIKEIMKDYITEFESFADLLKASAKGKLVEVTPEPETWEIHLFIGYDGKEPVAVDGPHLSSGQKASTSLMILLAALSENNNGKTTPIMFLDEPKARVDDDRGNEIGQLLQVTDIQYFITHQQGESLKSIDWIDHAFTCSACEPGKEFANQLILKKRARRNLQ</sequence>
<evidence type="ECO:0000256" key="2">
    <source>
        <dbReference type="SAM" id="Coils"/>
    </source>
</evidence>
<feature type="coiled-coil region" evidence="2">
    <location>
        <begin position="628"/>
        <end position="683"/>
    </location>
</feature>
<dbReference type="GO" id="GO:0003697">
    <property type="term" value="F:single-stranded DNA binding"/>
    <property type="evidence" value="ECO:0007669"/>
    <property type="project" value="TreeGrafter"/>
</dbReference>
<accession>J7IU66</accession>
<dbReference type="GO" id="GO:0030915">
    <property type="term" value="C:Smc5-Smc6 complex"/>
    <property type="evidence" value="ECO:0007669"/>
    <property type="project" value="TreeGrafter"/>
</dbReference>
<dbReference type="HOGENOM" id="CLU_308139_0_0_9"/>
<evidence type="ECO:0000313" key="4">
    <source>
        <dbReference type="Proteomes" id="UP000005262"/>
    </source>
</evidence>
<dbReference type="GO" id="GO:0000724">
    <property type="term" value="P:double-strand break repair via homologous recombination"/>
    <property type="evidence" value="ECO:0007669"/>
    <property type="project" value="TreeGrafter"/>
</dbReference>
<feature type="coiled-coil region" evidence="2">
    <location>
        <begin position="286"/>
        <end position="323"/>
    </location>
</feature>
<dbReference type="SUPFAM" id="SSF52540">
    <property type="entry name" value="P-loop containing nucleoside triphosphate hydrolases"/>
    <property type="match status" value="1"/>
</dbReference>
<dbReference type="PANTHER" id="PTHR45916:SF1">
    <property type="entry name" value="STRUCTURAL MAINTENANCE OF CHROMOSOMES PROTEIN 5"/>
    <property type="match status" value="1"/>
</dbReference>
<dbReference type="RefSeq" id="WP_014904174.1">
    <property type="nucleotide sequence ID" value="NC_018515.1"/>
</dbReference>
<dbReference type="Proteomes" id="UP000005262">
    <property type="component" value="Chromosome"/>
</dbReference>
<proteinExistence type="predicted"/>
<reference evidence="4" key="2">
    <citation type="submission" date="2012-08" db="EMBL/GenBank/DDBJ databases">
        <title>Finished genome of Desulfosporosinus meridiei DSM 13257.</title>
        <authorList>
            <person name="Huntemann M."/>
            <person name="Wei C.-L."/>
            <person name="Han J."/>
            <person name="Detter J.C."/>
            <person name="Han C."/>
            <person name="Davenport K."/>
            <person name="Daligault H."/>
            <person name="Erkkila T."/>
            <person name="Gu W."/>
            <person name="Munk A.C.C."/>
            <person name="Teshima H."/>
            <person name="Xu Y."/>
            <person name="Chain P."/>
            <person name="Tapia R."/>
            <person name="Chen A."/>
            <person name="Krypides N."/>
            <person name="Mavromatis K."/>
            <person name="Markowitz V."/>
            <person name="Szeto E."/>
            <person name="Ivanova N."/>
            <person name="Mikhailova N."/>
            <person name="Ovchinnikova G."/>
            <person name="Pagani I."/>
            <person name="Pati A."/>
            <person name="Goodwin L."/>
            <person name="Peters L."/>
            <person name="Pitluck S."/>
            <person name="Woyke T."/>
            <person name="Pester M."/>
            <person name="Spring S."/>
            <person name="Ollivier B."/>
            <person name="Rattei T."/>
            <person name="Klenk H.-P."/>
            <person name="Wagner M."/>
            <person name="Loy A."/>
        </authorList>
    </citation>
    <scope>NUCLEOTIDE SEQUENCE [LARGE SCALE GENOMIC DNA]</scope>
    <source>
        <strain evidence="4">ATCC BAA-275 / DSM 13257 / NCIMB 13706 / S10</strain>
    </source>
</reference>
<dbReference type="AlphaFoldDB" id="J7IU66"/>
<evidence type="ECO:0000313" key="3">
    <source>
        <dbReference type="EMBL" id="AFQ45265.1"/>
    </source>
</evidence>
<protein>
    <recommendedName>
        <fullName evidence="5">Chromosome segregation ATPase</fullName>
    </recommendedName>
</protein>
<dbReference type="InterPro" id="IPR027417">
    <property type="entry name" value="P-loop_NTPase"/>
</dbReference>
<dbReference type="PANTHER" id="PTHR45916">
    <property type="entry name" value="STRUCTURAL MAINTENANCE OF CHROMOSOMES PROTEIN 5"/>
    <property type="match status" value="1"/>
</dbReference>
<evidence type="ECO:0008006" key="5">
    <source>
        <dbReference type="Google" id="ProtNLM"/>
    </source>
</evidence>
<dbReference type="EMBL" id="CP003629">
    <property type="protein sequence ID" value="AFQ45265.1"/>
    <property type="molecule type" value="Genomic_DNA"/>
</dbReference>
<dbReference type="STRING" id="768704.Desmer_3409"/>
<feature type="coiled-coil region" evidence="2">
    <location>
        <begin position="374"/>
        <end position="401"/>
    </location>
</feature>
<evidence type="ECO:0000256" key="1">
    <source>
        <dbReference type="ARBA" id="ARBA00023054"/>
    </source>
</evidence>
<dbReference type="OrthoDB" id="174137at2"/>
<gene>
    <name evidence="3" type="ordered locus">Desmer_3409</name>
</gene>
<feature type="coiled-coil region" evidence="2">
    <location>
        <begin position="760"/>
        <end position="794"/>
    </location>
</feature>
<dbReference type="KEGG" id="dmi:Desmer_3409"/>
<dbReference type="Gene3D" id="3.40.50.300">
    <property type="entry name" value="P-loop containing nucleotide triphosphate hydrolases"/>
    <property type="match status" value="2"/>
</dbReference>
<keyword evidence="4" id="KW-1185">Reference proteome</keyword>
<dbReference type="eggNOG" id="COG1196">
    <property type="taxonomic scope" value="Bacteria"/>
</dbReference>
<keyword evidence="1 2" id="KW-0175">Coiled coil</keyword>
<feature type="coiled-coil region" evidence="2">
    <location>
        <begin position="198"/>
        <end position="232"/>
    </location>
</feature>
<feature type="coiled-coil region" evidence="2">
    <location>
        <begin position="570"/>
        <end position="604"/>
    </location>
</feature>
<reference evidence="3 4" key="1">
    <citation type="journal article" date="2012" name="J. Bacteriol.">
        <title>Complete genome sequences of Desulfosporosinus orientis DSM765T, Desulfosporosinus youngiae DSM17734T, Desulfosporosinus meridiei DSM13257T, and Desulfosporosinus acidiphilus DSM22704T.</title>
        <authorList>
            <person name="Pester M."/>
            <person name="Brambilla E."/>
            <person name="Alazard D."/>
            <person name="Rattei T."/>
            <person name="Weinmaier T."/>
            <person name="Han J."/>
            <person name="Lucas S."/>
            <person name="Lapidus A."/>
            <person name="Cheng J.F."/>
            <person name="Goodwin L."/>
            <person name="Pitluck S."/>
            <person name="Peters L."/>
            <person name="Ovchinnikova G."/>
            <person name="Teshima H."/>
            <person name="Detter J.C."/>
            <person name="Han C.S."/>
            <person name="Tapia R."/>
            <person name="Land M.L."/>
            <person name="Hauser L."/>
            <person name="Kyrpides N.C."/>
            <person name="Ivanova N.N."/>
            <person name="Pagani I."/>
            <person name="Huntmann M."/>
            <person name="Wei C.L."/>
            <person name="Davenport K.W."/>
            <person name="Daligault H."/>
            <person name="Chain P.S."/>
            <person name="Chen A."/>
            <person name="Mavromatis K."/>
            <person name="Markowitz V."/>
            <person name="Szeto E."/>
            <person name="Mikhailova N."/>
            <person name="Pati A."/>
            <person name="Wagner M."/>
            <person name="Woyke T."/>
            <person name="Ollivier B."/>
            <person name="Klenk H.P."/>
            <person name="Spring S."/>
            <person name="Loy A."/>
        </authorList>
    </citation>
    <scope>NUCLEOTIDE SEQUENCE [LARGE SCALE GENOMIC DNA]</scope>
    <source>
        <strain evidence="4">ATCC BAA-275 / DSM 13257 / NCIMB 13706 / S10</strain>
    </source>
</reference>